<dbReference type="Proteomes" id="UP000295060">
    <property type="component" value="Unassembled WGS sequence"/>
</dbReference>
<evidence type="ECO:0000313" key="4">
    <source>
        <dbReference type="Proteomes" id="UP000295060"/>
    </source>
</evidence>
<proteinExistence type="predicted"/>
<dbReference type="InterPro" id="IPR036514">
    <property type="entry name" value="SGNH_hydro_sf"/>
</dbReference>
<name>A0ABY2FN16_9ACTN</name>
<sequence>MKLRRLVAVCAALALVAGLPAAAATAAPSSTTSTGFERYVALGDSYTSAPFVPVADLLSLGCARSYSNYPKLLAGALGVHRFTDVSCGGADTTNMTQPQRTILGTAAPQFDALTPDTDLVTLGIGGNDFGVFGDIIGTCPGLRASDPTGAPCKAHFTVDGVDTLKAKIAQTQTRIAIVVQGIRARSPQATVVLVGYPKIAPEHGTCPSILPFADGDYAYLYSIEEELNAAVSAAAEAGGATYVDTFGPSTGHDACAPDGQAWIQGKDINLLRALNYHPRFEGEAGMAALTYKTLIGAQPVVTAAEQAAWAARARTLAKQAAASPRAASPRAASLQAALSPKALEASLNRVRTSAQR</sequence>
<keyword evidence="4" id="KW-1185">Reference proteome</keyword>
<protein>
    <submittedName>
        <fullName evidence="3">GDSL-like lipase/acylhydrolase family protein</fullName>
    </submittedName>
</protein>
<keyword evidence="1" id="KW-0732">Signal</keyword>
<feature type="signal peptide" evidence="1">
    <location>
        <begin position="1"/>
        <end position="26"/>
    </location>
</feature>
<feature type="chain" id="PRO_5046053164" evidence="1">
    <location>
        <begin position="27"/>
        <end position="356"/>
    </location>
</feature>
<dbReference type="CDD" id="cd01823">
    <property type="entry name" value="SEST_like"/>
    <property type="match status" value="1"/>
</dbReference>
<dbReference type="PANTHER" id="PTHR37981">
    <property type="entry name" value="LIPASE 2"/>
    <property type="match status" value="1"/>
</dbReference>
<dbReference type="Pfam" id="PF13472">
    <property type="entry name" value="Lipase_GDSL_2"/>
    <property type="match status" value="1"/>
</dbReference>
<dbReference type="EMBL" id="SODU01000001">
    <property type="protein sequence ID" value="TDW94000.1"/>
    <property type="molecule type" value="Genomic_DNA"/>
</dbReference>
<accession>A0ABY2FN16</accession>
<gene>
    <name evidence="3" type="ORF">EV137_1299</name>
</gene>
<dbReference type="RefSeq" id="WP_134127133.1">
    <property type="nucleotide sequence ID" value="NZ_SODU01000001.1"/>
</dbReference>
<dbReference type="InterPro" id="IPR037460">
    <property type="entry name" value="SEST-like"/>
</dbReference>
<dbReference type="PANTHER" id="PTHR37981:SF1">
    <property type="entry name" value="SGNH HYDROLASE-TYPE ESTERASE DOMAIN-CONTAINING PROTEIN"/>
    <property type="match status" value="1"/>
</dbReference>
<evidence type="ECO:0000259" key="2">
    <source>
        <dbReference type="Pfam" id="PF13472"/>
    </source>
</evidence>
<evidence type="ECO:0000256" key="1">
    <source>
        <dbReference type="SAM" id="SignalP"/>
    </source>
</evidence>
<dbReference type="Gene3D" id="3.40.50.1110">
    <property type="entry name" value="SGNH hydrolase"/>
    <property type="match status" value="1"/>
</dbReference>
<comment type="caution">
    <text evidence="3">The sequence shown here is derived from an EMBL/GenBank/DDBJ whole genome shotgun (WGS) entry which is preliminary data.</text>
</comment>
<evidence type="ECO:0000313" key="3">
    <source>
        <dbReference type="EMBL" id="TDW94000.1"/>
    </source>
</evidence>
<dbReference type="InterPro" id="IPR013830">
    <property type="entry name" value="SGNH_hydro"/>
</dbReference>
<reference evidence="3 4" key="1">
    <citation type="submission" date="2019-03" db="EMBL/GenBank/DDBJ databases">
        <title>Genomic Encyclopedia of Type Strains, Phase III (KMG-III): the genomes of soil and plant-associated and newly described type strains.</title>
        <authorList>
            <person name="Whitman W."/>
        </authorList>
    </citation>
    <scope>NUCLEOTIDE SEQUENCE [LARGE SCALE GENOMIC DNA]</scope>
    <source>
        <strain evidence="3 4">VKMAc-2574</strain>
    </source>
</reference>
<dbReference type="SUPFAM" id="SSF52266">
    <property type="entry name" value="SGNH hydrolase"/>
    <property type="match status" value="1"/>
</dbReference>
<feature type="domain" description="SGNH hydrolase-type esterase" evidence="2">
    <location>
        <begin position="41"/>
        <end position="278"/>
    </location>
</feature>
<organism evidence="3 4">
    <name type="scientific">Kribbella pratensis</name>
    <dbReference type="NCBI Taxonomy" id="2512112"/>
    <lineage>
        <taxon>Bacteria</taxon>
        <taxon>Bacillati</taxon>
        <taxon>Actinomycetota</taxon>
        <taxon>Actinomycetes</taxon>
        <taxon>Propionibacteriales</taxon>
        <taxon>Kribbellaceae</taxon>
        <taxon>Kribbella</taxon>
    </lineage>
</organism>